<evidence type="ECO:0000313" key="2">
    <source>
        <dbReference type="EMBL" id="CAL8135971.1"/>
    </source>
</evidence>
<proteinExistence type="predicted"/>
<protein>
    <submittedName>
        <fullName evidence="2">Uncharacterized protein</fullName>
    </submittedName>
</protein>
<sequence>MRDSSDPMDTRNSRVQYNQNKKRHFHRDQLLKPNHTQPNDKNQITGQRNNLHIPRSFNFNYNQRKTIGVQRVTVKMKHNPNNDLNRKSNYSKKTQAGTTNNQPPYNSFIPHRNHHQHPPPPAPASSSTPPGNLPLQQSTLNSQSIISNKRTLLNKLT</sequence>
<gene>
    <name evidence="2" type="ORF">ODALV1_LOCUS26223</name>
</gene>
<feature type="region of interest" description="Disordered" evidence="1">
    <location>
        <begin position="73"/>
        <end position="143"/>
    </location>
</feature>
<accession>A0ABP1RUM5</accession>
<feature type="compositionally biased region" description="Polar residues" evidence="1">
    <location>
        <begin position="34"/>
        <end position="50"/>
    </location>
</feature>
<dbReference type="EMBL" id="CAXLJM020000110">
    <property type="protein sequence ID" value="CAL8135971.1"/>
    <property type="molecule type" value="Genomic_DNA"/>
</dbReference>
<name>A0ABP1RUM5_9HEXA</name>
<evidence type="ECO:0000256" key="1">
    <source>
        <dbReference type="SAM" id="MobiDB-lite"/>
    </source>
</evidence>
<feature type="compositionally biased region" description="Basic and acidic residues" evidence="1">
    <location>
        <begin position="1"/>
        <end position="12"/>
    </location>
</feature>
<feature type="compositionally biased region" description="Polar residues" evidence="1">
    <location>
        <begin position="134"/>
        <end position="143"/>
    </location>
</feature>
<evidence type="ECO:0000313" key="3">
    <source>
        <dbReference type="Proteomes" id="UP001642540"/>
    </source>
</evidence>
<dbReference type="Proteomes" id="UP001642540">
    <property type="component" value="Unassembled WGS sequence"/>
</dbReference>
<comment type="caution">
    <text evidence="2">The sequence shown here is derived from an EMBL/GenBank/DDBJ whole genome shotgun (WGS) entry which is preliminary data.</text>
</comment>
<feature type="region of interest" description="Disordered" evidence="1">
    <location>
        <begin position="1"/>
        <end position="51"/>
    </location>
</feature>
<organism evidence="2 3">
    <name type="scientific">Orchesella dallaii</name>
    <dbReference type="NCBI Taxonomy" id="48710"/>
    <lineage>
        <taxon>Eukaryota</taxon>
        <taxon>Metazoa</taxon>
        <taxon>Ecdysozoa</taxon>
        <taxon>Arthropoda</taxon>
        <taxon>Hexapoda</taxon>
        <taxon>Collembola</taxon>
        <taxon>Entomobryomorpha</taxon>
        <taxon>Entomobryoidea</taxon>
        <taxon>Orchesellidae</taxon>
        <taxon>Orchesellinae</taxon>
        <taxon>Orchesella</taxon>
    </lineage>
</organism>
<reference evidence="2 3" key="1">
    <citation type="submission" date="2024-08" db="EMBL/GenBank/DDBJ databases">
        <authorList>
            <person name="Cucini C."/>
            <person name="Frati F."/>
        </authorList>
    </citation>
    <scope>NUCLEOTIDE SEQUENCE [LARGE SCALE GENOMIC DNA]</scope>
</reference>
<keyword evidence="3" id="KW-1185">Reference proteome</keyword>
<feature type="compositionally biased region" description="Polar residues" evidence="1">
    <location>
        <begin position="79"/>
        <end position="105"/>
    </location>
</feature>